<keyword evidence="9" id="KW-0482">Metalloprotease</keyword>
<dbReference type="GO" id="GO:0008237">
    <property type="term" value="F:metallopeptidase activity"/>
    <property type="evidence" value="ECO:0007669"/>
    <property type="project" value="UniProtKB-KW"/>
</dbReference>
<evidence type="ECO:0000256" key="4">
    <source>
        <dbReference type="ARBA" id="ARBA00022670"/>
    </source>
</evidence>
<feature type="compositionally biased region" description="Low complexity" evidence="10">
    <location>
        <begin position="1435"/>
        <end position="1449"/>
    </location>
</feature>
<comment type="subcellular location">
    <subcellularLocation>
        <location evidence="2">Secreted</location>
    </subcellularLocation>
</comment>
<evidence type="ECO:0000256" key="5">
    <source>
        <dbReference type="ARBA" id="ARBA00022723"/>
    </source>
</evidence>
<feature type="region of interest" description="Disordered" evidence="10">
    <location>
        <begin position="1656"/>
        <end position="1694"/>
    </location>
</feature>
<dbReference type="EMBL" id="HBIP01009313">
    <property type="protein sequence ID" value="CAE0490057.1"/>
    <property type="molecule type" value="Transcribed_RNA"/>
</dbReference>
<dbReference type="GO" id="GO:0005576">
    <property type="term" value="C:extracellular region"/>
    <property type="evidence" value="ECO:0007669"/>
    <property type="project" value="UniProtKB-SubCell"/>
</dbReference>
<dbReference type="Pfam" id="PF00207">
    <property type="entry name" value="A2M"/>
    <property type="match status" value="1"/>
</dbReference>
<dbReference type="Gene3D" id="2.60.40.3710">
    <property type="match status" value="1"/>
</dbReference>
<dbReference type="PANTHER" id="PTHR13062:SF12">
    <property type="entry name" value="ALPHA-2-MACROGLOBULIN DOMAIN-CONTAINING PROTEIN"/>
    <property type="match status" value="1"/>
</dbReference>
<keyword evidence="3" id="KW-0964">Secreted</keyword>
<dbReference type="Pfam" id="PF17973">
    <property type="entry name" value="bMG10"/>
    <property type="match status" value="1"/>
</dbReference>
<reference evidence="12" key="1">
    <citation type="submission" date="2021-01" db="EMBL/GenBank/DDBJ databases">
        <authorList>
            <person name="Corre E."/>
            <person name="Pelletier E."/>
            <person name="Niang G."/>
            <person name="Scheremetjew M."/>
            <person name="Finn R."/>
            <person name="Kale V."/>
            <person name="Holt S."/>
            <person name="Cochrane G."/>
            <person name="Meng A."/>
            <person name="Brown T."/>
            <person name="Cohen L."/>
        </authorList>
    </citation>
    <scope>NUCLEOTIDE SEQUENCE</scope>
    <source>
        <strain evidence="12">CCMP1320</strain>
    </source>
</reference>
<evidence type="ECO:0000256" key="2">
    <source>
        <dbReference type="ARBA" id="ARBA00004613"/>
    </source>
</evidence>
<keyword evidence="8" id="KW-0862">Zinc</keyword>
<dbReference type="GO" id="GO:0004866">
    <property type="term" value="F:endopeptidase inhibitor activity"/>
    <property type="evidence" value="ECO:0007669"/>
    <property type="project" value="InterPro"/>
</dbReference>
<feature type="compositionally biased region" description="Low complexity" evidence="10">
    <location>
        <begin position="1672"/>
        <end position="1686"/>
    </location>
</feature>
<name>A0A7S3VJG0_DUNTE</name>
<accession>A0A7S3VJG0</accession>
<dbReference type="InterPro" id="IPR041246">
    <property type="entry name" value="Bact_MG10"/>
</dbReference>
<evidence type="ECO:0000256" key="6">
    <source>
        <dbReference type="ARBA" id="ARBA00022729"/>
    </source>
</evidence>
<evidence type="ECO:0000256" key="1">
    <source>
        <dbReference type="ARBA" id="ARBA00001947"/>
    </source>
</evidence>
<dbReference type="PANTHER" id="PTHR13062">
    <property type="entry name" value="COLLAGENASE"/>
    <property type="match status" value="1"/>
</dbReference>
<keyword evidence="7" id="KW-0378">Hydrolase</keyword>
<evidence type="ECO:0000256" key="9">
    <source>
        <dbReference type="ARBA" id="ARBA00023049"/>
    </source>
</evidence>
<proteinExistence type="predicted"/>
<keyword evidence="6" id="KW-0732">Signal</keyword>
<organism evidence="12">
    <name type="scientific">Dunaliella tertiolecta</name>
    <name type="common">Green alga</name>
    <dbReference type="NCBI Taxonomy" id="3047"/>
    <lineage>
        <taxon>Eukaryota</taxon>
        <taxon>Viridiplantae</taxon>
        <taxon>Chlorophyta</taxon>
        <taxon>core chlorophytes</taxon>
        <taxon>Chlorophyceae</taxon>
        <taxon>CS clade</taxon>
        <taxon>Chlamydomonadales</taxon>
        <taxon>Dunaliellaceae</taxon>
        <taxon>Dunaliella</taxon>
    </lineage>
</organism>
<evidence type="ECO:0000256" key="3">
    <source>
        <dbReference type="ARBA" id="ARBA00022525"/>
    </source>
</evidence>
<evidence type="ECO:0000259" key="11">
    <source>
        <dbReference type="SMART" id="SM01360"/>
    </source>
</evidence>
<keyword evidence="5" id="KW-0479">Metal-binding</keyword>
<gene>
    <name evidence="12" type="ORF">DTER00134_LOCUS5128</name>
</gene>
<evidence type="ECO:0000256" key="10">
    <source>
        <dbReference type="SAM" id="MobiDB-lite"/>
    </source>
</evidence>
<sequence length="2320" mass="247384">MSVSIIRVDAMVPLILTCLVWASAAAPLLPALKLKPLVSSPVELLNCAVKDTVPVEGQQALTVVFSRPVIALGADFGKEDTYGGKIPFSLSCSKLPGRFRWVTTNIARFDPETSWPTDLDCTFSFNSNLTSFDGVPLELESCASTAKRLTTAPLTMQLTTVISEAASNVTESVWSPTTGMPDDELPEVPKDARIILGFNNPVNLEMLQAALELRPKVPGMEVKVNRCASPPPPNFISAHSARSIQSSMQDPATLNQDDTCVEVTLSKPLEVATAYQLLLPAGSSYNALCGPVAKDTGLQLAGLRSFRLPIRADFQMLKGSNEQAWDAVSSPYLLGWLPHGLSADTSVDQFAAQLRICELLNPFSKPPGVCKSLKVASVTVRDKKGLVTIHVPDIMPQRKYLLRVLPSDAILDGFGLPLQESKGAFWTQSARPFFQGPAFFPGFVAVLTPSALPALGWPYLARGQLPDTTCSASVWHIDEQTDLATLVQIMSSQRVQNGLVDQLGAPASVVQSPGEVGSEDVTMMHLALDTRKKAHIVSYGCSQTPGGYRQRSASLQLLLQADIAASIILSPNSREIIAWVTDTSAVAGEPVVQGATVHIFLTRYQVPPRLAGTCVTNADGWCRVALEGTGASGYELGRPVAVVVGPQGDLLYLQKVGWLGQDIVKPYQATLVLDRLMVRPGDTLHVQALVQKHDAKGKLEMPSRQAATLRVSPSWDQTSNEPVYVDSELSAEHGTLHTRIAVPPTATPGTYSIQLLLDKPVKSSTSAAGNEDGFVEHIESTADGATGVEEILQVRRALRQARPLSDKPTRGWTSALAARDLDGGAVYPTSRPRNLLGLRGRNSCDAMSFPASACTPVPTGHPCSTLPQCPPAKSDTTAWQGMMSVAFATITVADPRPPTADLTLEAPTWAKPDAPVQCKLRAVSYLGSQVAQASMRVTWNAGTAQGSLDVVTDDEGLGSFIVPLQGIPSGKAPATGDTLFVTVEWIGPTRERIVRNSETRLDAYSVRLNVGRSLDTDLPGIYFSPLVEVFNNKDNLAMKGVPVSVTLAPVLQNSPPEGSTPADCRRVQECSIGSGEWLPQCRMVLPCLGWYELKACATDGLNANACSLLKVGRNASEWAEEPLKAFDVPQLRANASRFELGTVAGFAFENPWGGSVFVVWGNKVQPLKTRLISKVEPGHSQISIPAGAECMGGCTVMVLLASPQASDSCPECCRNLKNVPEISRLFDCRSPILHSMQTRLEVVQERSISVTLSIGKGTDSEDARWARRADAAVAAPGEDVSLCAEVQMGNEAIQDAEVTFIAVDKAVLDLLPLPLQNLASAFQLDLAPRLSHATSEISRVHPGAVETVFRTLVHRLGLIPWLPLDTTVTPSSRGLSPVDEADEAFLSRQASAVTYMPRYDRCFGRFCQPLLMEAAFSAAGEAEEFMTMDAAAEPKATGAAGNENARTTAGGRGEGGTSNSPRMASNFVATPLFHVVRTTTNGTGTATFTIPSKLGTYVIRAYAVAKAGGQEAKYGQAERELVVRRKLSLSASLPRIVRMGDTFLAGVIVTAVNEGDNRDFDAIVSCEVMPPASGSNSSIMLSSDKDAKFQIKLTPEQPQQEVRFAFAAVALGTDMIRFHVEDADGASDTLLVPLPCLAPQQPVHIATSFAVRPGFNRTGDAAQTQQSPSEVQQSGAQGGSASQAAQTHTEGLQLPSAVPGSGVLHLVAGVGHLPSIVSSYESIAQSVAGQSYPRGRTSLVLATMPLVMRQYQQQLSPSQSANASTAAASLALLTHERFGLLEFPPDDGLWNERPEGADVLLNAWASWVTCKALSPAERKLGSNADAKPVIGLDLVSKWRTALAQQLVLDAEASRKPRFLRKPEPYSDFYTLAWARLAMGAHWHLPLCDSGQQDAAARMPIGDTGGEGQDMGACAAQQPSNLGVCASSPLIQDDLSLATLVANASIQGMGVQLLVALLLEEAQQQGPPLAPEQAAFVLQTADTLVSQIRVTARTAYVSLQRGSQHAAGFDVQALALRLLTHLSRPNEAALVQKLAAYVARQDISKRSSRDTPVLNAPSPWAVALMVHAMAAYDIVAGSSLPDLRLLAAVDQTSVLEVSFSPNNFDLAQVTVPWAQLPSNPGQLSFQAEGHGEATIAASLHFVPATLLRHPTYRGLWVESAVRAVDPATGNPVGPPLEGVKLGAMLAFTLQLTTPDDLGPVTIDVLMPAGLEPVDPNLSGGGARGCALGDVGNAAWKAVRSWWPICPTQETRPEAVQYHYQSMMAGTHTLEFMAVSVTEGLFILPSAKAFADNQAEVMGMTASRQFEVCAHGCSPQTANAQE</sequence>
<comment type="cofactor">
    <cofactor evidence="1">
        <name>Zn(2+)</name>
        <dbReference type="ChEBI" id="CHEBI:29105"/>
    </cofactor>
</comment>
<evidence type="ECO:0000256" key="7">
    <source>
        <dbReference type="ARBA" id="ARBA00022801"/>
    </source>
</evidence>
<evidence type="ECO:0000256" key="8">
    <source>
        <dbReference type="ARBA" id="ARBA00022833"/>
    </source>
</evidence>
<dbReference type="GO" id="GO:0046872">
    <property type="term" value="F:metal ion binding"/>
    <property type="evidence" value="ECO:0007669"/>
    <property type="project" value="UniProtKB-KW"/>
</dbReference>
<feature type="region of interest" description="Disordered" evidence="10">
    <location>
        <begin position="1435"/>
        <end position="1460"/>
    </location>
</feature>
<evidence type="ECO:0000313" key="12">
    <source>
        <dbReference type="EMBL" id="CAE0490057.1"/>
    </source>
</evidence>
<dbReference type="InterPro" id="IPR001599">
    <property type="entry name" value="Macroglobln_a2"/>
</dbReference>
<protein>
    <recommendedName>
        <fullName evidence="11">Alpha-2-macroglobulin domain-containing protein</fullName>
    </recommendedName>
</protein>
<feature type="compositionally biased region" description="Polar residues" evidence="10">
    <location>
        <begin position="1661"/>
        <end position="1671"/>
    </location>
</feature>
<feature type="domain" description="Alpha-2-macroglobulin" evidence="11">
    <location>
        <begin position="1470"/>
        <end position="1564"/>
    </location>
</feature>
<keyword evidence="4" id="KW-0645">Protease</keyword>
<dbReference type="SMART" id="SM01360">
    <property type="entry name" value="A2M"/>
    <property type="match status" value="1"/>
</dbReference>
<dbReference type="GO" id="GO:0006508">
    <property type="term" value="P:proteolysis"/>
    <property type="evidence" value="ECO:0007669"/>
    <property type="project" value="UniProtKB-KW"/>
</dbReference>